<dbReference type="InterPro" id="IPR005828">
    <property type="entry name" value="MFS_sugar_transport-like"/>
</dbReference>
<proteinExistence type="inferred from homology"/>
<dbReference type="InterPro" id="IPR005829">
    <property type="entry name" value="Sugar_transporter_CS"/>
</dbReference>
<feature type="transmembrane region" description="Helical" evidence="6">
    <location>
        <begin position="320"/>
        <end position="352"/>
    </location>
</feature>
<dbReference type="Gene3D" id="1.20.1250.20">
    <property type="entry name" value="MFS general substrate transporter like domains"/>
    <property type="match status" value="1"/>
</dbReference>
<dbReference type="PANTHER" id="PTHR48022">
    <property type="entry name" value="PLASTIDIC GLUCOSE TRANSPORTER 4"/>
    <property type="match status" value="1"/>
</dbReference>
<dbReference type="CDD" id="cd17316">
    <property type="entry name" value="MFS_SV2_like"/>
    <property type="match status" value="1"/>
</dbReference>
<evidence type="ECO:0000256" key="1">
    <source>
        <dbReference type="ARBA" id="ARBA00004651"/>
    </source>
</evidence>
<comment type="similarity">
    <text evidence="2">Belongs to the major facilitator superfamily. Sugar transporter (TC 2.A.1.1) family.</text>
</comment>
<feature type="transmembrane region" description="Helical" evidence="6">
    <location>
        <begin position="60"/>
        <end position="81"/>
    </location>
</feature>
<evidence type="ECO:0000256" key="3">
    <source>
        <dbReference type="ARBA" id="ARBA00022692"/>
    </source>
</evidence>
<feature type="transmembrane region" description="Helical" evidence="6">
    <location>
        <begin position="88"/>
        <end position="107"/>
    </location>
</feature>
<dbReference type="PROSITE" id="PS00216">
    <property type="entry name" value="SUGAR_TRANSPORT_1"/>
    <property type="match status" value="1"/>
</dbReference>
<organism evidence="8 9">
    <name type="scientific">Kineococcus gynurae</name>
    <dbReference type="NCBI Taxonomy" id="452979"/>
    <lineage>
        <taxon>Bacteria</taxon>
        <taxon>Bacillati</taxon>
        <taxon>Actinomycetota</taxon>
        <taxon>Actinomycetes</taxon>
        <taxon>Kineosporiales</taxon>
        <taxon>Kineosporiaceae</taxon>
        <taxon>Kineococcus</taxon>
    </lineage>
</organism>
<feature type="transmembrane region" description="Helical" evidence="6">
    <location>
        <begin position="147"/>
        <end position="169"/>
    </location>
</feature>
<dbReference type="PROSITE" id="PS00217">
    <property type="entry name" value="SUGAR_TRANSPORT_2"/>
    <property type="match status" value="1"/>
</dbReference>
<keyword evidence="3 6" id="KW-0812">Transmembrane</keyword>
<feature type="transmembrane region" description="Helical" evidence="6">
    <location>
        <begin position="252"/>
        <end position="274"/>
    </location>
</feature>
<dbReference type="Proteomes" id="UP001589748">
    <property type="component" value="Unassembled WGS sequence"/>
</dbReference>
<evidence type="ECO:0000256" key="5">
    <source>
        <dbReference type="ARBA" id="ARBA00023136"/>
    </source>
</evidence>
<feature type="transmembrane region" description="Helical" evidence="6">
    <location>
        <begin position="286"/>
        <end position="308"/>
    </location>
</feature>
<dbReference type="InterPro" id="IPR020846">
    <property type="entry name" value="MFS_dom"/>
</dbReference>
<comment type="caution">
    <text evidence="8">The sequence shown here is derived from an EMBL/GenBank/DDBJ whole genome shotgun (WGS) entry which is preliminary data.</text>
</comment>
<dbReference type="SUPFAM" id="SSF103473">
    <property type="entry name" value="MFS general substrate transporter"/>
    <property type="match status" value="1"/>
</dbReference>
<dbReference type="EMBL" id="JBHMDM010000002">
    <property type="protein sequence ID" value="MFB9376198.1"/>
    <property type="molecule type" value="Genomic_DNA"/>
</dbReference>
<protein>
    <submittedName>
        <fullName evidence="8">MFS transporter</fullName>
    </submittedName>
</protein>
<sequence length="447" mass="47781">MSANDTTLGTSGSTHQKRFLVRLTAVSAGGTFLDGYVLGIIGTVIVAITAELQLTVFWEGLIAASALIGIFLGAPLGGWLADRFGRKPVFVADLLLFIVASLLQLWANSPEMLVLTRLIMGVAVGAEYSVGWPLLAEFSPARLRGRLVALSEAAWFFGFMVAFLLGYVLVRTTDLHWRTILATSTILAVLLLIGRIGLPESPRWLWNKGRREEAMVVARRFLDTEEDIADVQRETKGEGGFRALFSAENWRATTFVCVFWFCAIAPYFAIATFSEDVLKNYGLSDGLAGGVGLTALAAAGVVVCTILVDKIGRRSLTIPPQWICAVALAVTAFWVGAPGPVVLACFFVFSFFNSMYQALTGVYPTEVFPTEIRGIGTGLGAAFSRIGAAAGTFLLPWSIDTYGIGASMGVAAGVVVVGALVSHWLAPEMAGRNLSEAKDAVKRAAAH</sequence>
<gene>
    <name evidence="8" type="ORF">ACFFVI_04375</name>
</gene>
<evidence type="ECO:0000313" key="9">
    <source>
        <dbReference type="Proteomes" id="UP001589748"/>
    </source>
</evidence>
<dbReference type="RefSeq" id="WP_380134774.1">
    <property type="nucleotide sequence ID" value="NZ_JBHLUI010000002.1"/>
</dbReference>
<reference evidence="8 9" key="1">
    <citation type="submission" date="2024-09" db="EMBL/GenBank/DDBJ databases">
        <authorList>
            <person name="Sun Q."/>
            <person name="Mori K."/>
        </authorList>
    </citation>
    <scope>NUCLEOTIDE SEQUENCE [LARGE SCALE GENOMIC DNA]</scope>
    <source>
        <strain evidence="8 9">TISTR 1856</strain>
    </source>
</reference>
<evidence type="ECO:0000256" key="4">
    <source>
        <dbReference type="ARBA" id="ARBA00022989"/>
    </source>
</evidence>
<dbReference type="PANTHER" id="PTHR48022:SF2">
    <property type="entry name" value="PLASTIDIC GLUCOSE TRANSPORTER 4"/>
    <property type="match status" value="1"/>
</dbReference>
<keyword evidence="9" id="KW-1185">Reference proteome</keyword>
<accession>A0ABV5LQ33</accession>
<evidence type="ECO:0000259" key="7">
    <source>
        <dbReference type="PROSITE" id="PS50850"/>
    </source>
</evidence>
<feature type="transmembrane region" description="Helical" evidence="6">
    <location>
        <begin position="113"/>
        <end position="135"/>
    </location>
</feature>
<comment type="subcellular location">
    <subcellularLocation>
        <location evidence="1">Cell membrane</location>
        <topology evidence="1">Multi-pass membrane protein</topology>
    </subcellularLocation>
</comment>
<dbReference type="InterPro" id="IPR036259">
    <property type="entry name" value="MFS_trans_sf"/>
</dbReference>
<feature type="transmembrane region" description="Helical" evidence="6">
    <location>
        <begin position="175"/>
        <end position="198"/>
    </location>
</feature>
<keyword evidence="4 6" id="KW-1133">Transmembrane helix</keyword>
<name>A0ABV5LQ33_9ACTN</name>
<evidence type="ECO:0000313" key="8">
    <source>
        <dbReference type="EMBL" id="MFB9376198.1"/>
    </source>
</evidence>
<dbReference type="InterPro" id="IPR050360">
    <property type="entry name" value="MFS_Sugar_Transporters"/>
</dbReference>
<dbReference type="PROSITE" id="PS50850">
    <property type="entry name" value="MFS"/>
    <property type="match status" value="1"/>
</dbReference>
<keyword evidence="5 6" id="KW-0472">Membrane</keyword>
<evidence type="ECO:0000256" key="6">
    <source>
        <dbReference type="SAM" id="Phobius"/>
    </source>
</evidence>
<evidence type="ECO:0000256" key="2">
    <source>
        <dbReference type="ARBA" id="ARBA00010992"/>
    </source>
</evidence>
<feature type="transmembrane region" description="Helical" evidence="6">
    <location>
        <begin position="20"/>
        <end position="48"/>
    </location>
</feature>
<dbReference type="Pfam" id="PF00083">
    <property type="entry name" value="Sugar_tr"/>
    <property type="match status" value="1"/>
</dbReference>
<feature type="transmembrane region" description="Helical" evidence="6">
    <location>
        <begin position="402"/>
        <end position="426"/>
    </location>
</feature>
<feature type="domain" description="Major facilitator superfamily (MFS) profile" evidence="7">
    <location>
        <begin position="23"/>
        <end position="430"/>
    </location>
</feature>